<dbReference type="InterPro" id="IPR047857">
    <property type="entry name" value="Snurportin1_C"/>
</dbReference>
<feature type="region of interest" description="Disordered" evidence="1">
    <location>
        <begin position="569"/>
        <end position="592"/>
    </location>
</feature>
<organism evidence="4 5">
    <name type="scientific">Meloidogyne javanica</name>
    <name type="common">Root-knot nematode worm</name>
    <dbReference type="NCBI Taxonomy" id="6303"/>
    <lineage>
        <taxon>Eukaryota</taxon>
        <taxon>Metazoa</taxon>
        <taxon>Ecdysozoa</taxon>
        <taxon>Nematoda</taxon>
        <taxon>Chromadorea</taxon>
        <taxon>Rhabditida</taxon>
        <taxon>Tylenchina</taxon>
        <taxon>Tylenchomorpha</taxon>
        <taxon>Tylenchoidea</taxon>
        <taxon>Meloidogynidae</taxon>
        <taxon>Meloidogyninae</taxon>
        <taxon>Meloidogyne</taxon>
        <taxon>Meloidogyne incognita group</taxon>
    </lineage>
</organism>
<keyword evidence="2" id="KW-0812">Transmembrane</keyword>
<feature type="region of interest" description="Disordered" evidence="1">
    <location>
        <begin position="787"/>
        <end position="863"/>
    </location>
</feature>
<proteinExistence type="predicted"/>
<dbReference type="WBParaSite" id="scaffold2402_cov227.g4797">
    <property type="protein sequence ID" value="scaffold2402_cov227.g4797"/>
    <property type="gene ID" value="scaffold2402_cov227.g4797"/>
</dbReference>
<dbReference type="GO" id="GO:0005886">
    <property type="term" value="C:plasma membrane"/>
    <property type="evidence" value="ECO:0007669"/>
    <property type="project" value="TreeGrafter"/>
</dbReference>
<feature type="transmembrane region" description="Helical" evidence="2">
    <location>
        <begin position="144"/>
        <end position="177"/>
    </location>
</feature>
<feature type="region of interest" description="Disordered" evidence="1">
    <location>
        <begin position="326"/>
        <end position="378"/>
    </location>
</feature>
<keyword evidence="2" id="KW-0472">Membrane</keyword>
<feature type="compositionally biased region" description="Acidic residues" evidence="1">
    <location>
        <begin position="576"/>
        <end position="587"/>
    </location>
</feature>
<accession>A0A915LZR0</accession>
<reference evidence="5" key="1">
    <citation type="submission" date="2022-11" db="UniProtKB">
        <authorList>
            <consortium name="WormBaseParasite"/>
        </authorList>
    </citation>
    <scope>IDENTIFICATION</scope>
</reference>
<evidence type="ECO:0000259" key="3">
    <source>
        <dbReference type="Pfam" id="PF21974"/>
    </source>
</evidence>
<protein>
    <submittedName>
        <fullName evidence="5">Snurportin-1</fullName>
    </submittedName>
</protein>
<dbReference type="Gene3D" id="3.30.470.30">
    <property type="entry name" value="DNA ligase/mRNA capping enzyme"/>
    <property type="match status" value="2"/>
</dbReference>
<dbReference type="GO" id="GO:0031175">
    <property type="term" value="P:neuron projection development"/>
    <property type="evidence" value="ECO:0007669"/>
    <property type="project" value="TreeGrafter"/>
</dbReference>
<feature type="compositionally biased region" description="Basic and acidic residues" evidence="1">
    <location>
        <begin position="791"/>
        <end position="838"/>
    </location>
</feature>
<evidence type="ECO:0000256" key="2">
    <source>
        <dbReference type="SAM" id="Phobius"/>
    </source>
</evidence>
<feature type="compositionally biased region" description="Basic residues" evidence="1">
    <location>
        <begin position="527"/>
        <end position="537"/>
    </location>
</feature>
<dbReference type="PANTHER" id="PTHR11683">
    <property type="entry name" value="MYELIN PROTEOLIPID"/>
    <property type="match status" value="1"/>
</dbReference>
<feature type="transmembrane region" description="Helical" evidence="2">
    <location>
        <begin position="231"/>
        <end position="252"/>
    </location>
</feature>
<dbReference type="AlphaFoldDB" id="A0A915LZR0"/>
<dbReference type="InterPro" id="IPR001614">
    <property type="entry name" value="Myelin_PLP"/>
</dbReference>
<feature type="domain" description="Snurportin-1 m3G cap-binding" evidence="3">
    <location>
        <begin position="695"/>
        <end position="773"/>
    </location>
</feature>
<dbReference type="Proteomes" id="UP000887561">
    <property type="component" value="Unplaced"/>
</dbReference>
<name>A0A915LZR0_MELJA</name>
<dbReference type="Pfam" id="PF21974">
    <property type="entry name" value="SPN1_m3Gcap_bd"/>
    <property type="match status" value="1"/>
</dbReference>
<feature type="compositionally biased region" description="Polar residues" evidence="1">
    <location>
        <begin position="461"/>
        <end position="480"/>
    </location>
</feature>
<keyword evidence="4" id="KW-1185">Reference proteome</keyword>
<feature type="transmembrane region" description="Helical" evidence="2">
    <location>
        <begin position="57"/>
        <end position="80"/>
    </location>
</feature>
<feature type="compositionally biased region" description="Basic and acidic residues" evidence="1">
    <location>
        <begin position="848"/>
        <end position="863"/>
    </location>
</feature>
<feature type="transmembrane region" description="Helical" evidence="2">
    <location>
        <begin position="100"/>
        <end position="123"/>
    </location>
</feature>
<evidence type="ECO:0000256" key="1">
    <source>
        <dbReference type="SAM" id="MobiDB-lite"/>
    </source>
</evidence>
<feature type="region of interest" description="Disordered" evidence="1">
    <location>
        <begin position="446"/>
        <end position="540"/>
    </location>
</feature>
<sequence length="863" mass="99771">MYRKRGGSLEQELVMSSPISTGTSADPYPFSNYNGHNQLKFPSEGCITRVPFSSLSAFLFCLGGILLFKAMIMWAFNATIEQIRRSLGITELPWLDKFQLLLIIACIAMFVISAAFLLIGILSTGQTREHIFRQMPRSRRGGRIFCILAICLASLLNLLWIIILALTAIMCFIYSIFSVLCTNIGGNTSTTRSCLDFNSFKPLFFSSDDNRSLQFCEGQLQQFCALTNTVVIWYFVGLFGALIICFGLLQFIASNSANYAHIGNEARYDELLAILNSEMACENYHCRKPHKFPSQENDRSRPSYNTADYYSQKFDYNLQQFPHENYRNDVNYSTAPPVKPRLKPRQQNQNIGHSTKRHSYQSSLNGKSRPKSKVEKLAERQQWIKSFNHNDFDNRQVQNDDDDQVYAEGVNKKLKRKIAKAEMEELFKDLDGEEFEEEEDLTDFCDKYNEDGADNEGGDNVSVQSSDYDINQDGNSSKNLESLYDNENERLASDDDVPPEEFSSNLHGNTKVDEQISKTKFQNENSHRKKASKKKRDAIKQKKLMETDNGVYRVQKGVTQFEIVSLDKRNATNTDNESETDEEDEGSRDDWVMRGRLIEEDENMEELNPEQVNPFAPRPRRKCHFKNMLMFSDWLVDIPETMSSEWTLMAAPVGRRCLVVGHRNKTNIFYKNGYLSLQFESTLPGGGPIHPEYSDFTMRQFFMRSKIEELNIENKNANKANQFIPLPTCPCLPEAMAEFMKTKFPYELDGLLFYFNSGFYISEQTPLVGWLKPWMLPDYNKTTGHLTSTQIKEEKERKRQEDEKKRQKKAEEKKKQKEEKKKKWEEEKNKNNSDKILEENMDLEEDNNEIKMAENAKIDNDDI</sequence>
<dbReference type="Pfam" id="PF01275">
    <property type="entry name" value="Myelin_PLP"/>
    <property type="match status" value="1"/>
</dbReference>
<evidence type="ECO:0000313" key="5">
    <source>
        <dbReference type="WBParaSite" id="scaffold2402_cov227.g4797"/>
    </source>
</evidence>
<evidence type="ECO:0000313" key="4">
    <source>
        <dbReference type="Proteomes" id="UP000887561"/>
    </source>
</evidence>
<dbReference type="PANTHER" id="PTHR11683:SF12">
    <property type="entry name" value="M6, ISOFORM F"/>
    <property type="match status" value="1"/>
</dbReference>
<keyword evidence="2" id="KW-1133">Transmembrane helix</keyword>